<name>A0A1V1NU52_9BACT</name>
<organism evidence="3 4">
    <name type="scientific">Candidatus Magnetoglobus multicellularis str. Araruama</name>
    <dbReference type="NCBI Taxonomy" id="890399"/>
    <lineage>
        <taxon>Bacteria</taxon>
        <taxon>Pseudomonadati</taxon>
        <taxon>Thermodesulfobacteriota</taxon>
        <taxon>Desulfobacteria</taxon>
        <taxon>Desulfobacterales</taxon>
        <taxon>Desulfobacteraceae</taxon>
        <taxon>Candidatus Magnetoglobus</taxon>
    </lineage>
</organism>
<dbReference type="AlphaFoldDB" id="A0A1V1NU52"/>
<dbReference type="SUPFAM" id="SSF49899">
    <property type="entry name" value="Concanavalin A-like lectins/glucanases"/>
    <property type="match status" value="1"/>
</dbReference>
<accession>A0A1V1NU52</accession>
<reference evidence="4" key="1">
    <citation type="submission" date="2012-11" db="EMBL/GenBank/DDBJ databases">
        <authorList>
            <person name="Lucero-Rivera Y.E."/>
            <person name="Tovar-Ramirez D."/>
        </authorList>
    </citation>
    <scope>NUCLEOTIDE SEQUENCE [LARGE SCALE GENOMIC DNA]</scope>
    <source>
        <strain evidence="4">Araruama</strain>
    </source>
</reference>
<protein>
    <recommendedName>
        <fullName evidence="2">GH16 domain-containing protein</fullName>
    </recommendedName>
</protein>
<feature type="non-terminal residue" evidence="3">
    <location>
        <position position="455"/>
    </location>
</feature>
<dbReference type="Pfam" id="PF00722">
    <property type="entry name" value="Glyco_hydro_16"/>
    <property type="match status" value="1"/>
</dbReference>
<feature type="non-terminal residue" evidence="3">
    <location>
        <position position="1"/>
    </location>
</feature>
<dbReference type="GO" id="GO:0005975">
    <property type="term" value="P:carbohydrate metabolic process"/>
    <property type="evidence" value="ECO:0007669"/>
    <property type="project" value="InterPro"/>
</dbReference>
<feature type="domain" description="GH16" evidence="2">
    <location>
        <begin position="1"/>
        <end position="120"/>
    </location>
</feature>
<dbReference type="InterPro" id="IPR050546">
    <property type="entry name" value="Glycosyl_Hydrlase_16"/>
</dbReference>
<comment type="similarity">
    <text evidence="1">Belongs to the glycosyl hydrolase 16 family.</text>
</comment>
<gene>
    <name evidence="3" type="ORF">OMM_13251</name>
</gene>
<dbReference type="PANTHER" id="PTHR10963">
    <property type="entry name" value="GLYCOSYL HYDROLASE-RELATED"/>
    <property type="match status" value="1"/>
</dbReference>
<dbReference type="InterPro" id="IPR013320">
    <property type="entry name" value="ConA-like_dom_sf"/>
</dbReference>
<evidence type="ECO:0000313" key="3">
    <source>
        <dbReference type="EMBL" id="ETR66104.1"/>
    </source>
</evidence>
<dbReference type="GO" id="GO:0004553">
    <property type="term" value="F:hydrolase activity, hydrolyzing O-glycosyl compounds"/>
    <property type="evidence" value="ECO:0007669"/>
    <property type="project" value="InterPro"/>
</dbReference>
<sequence>WDEDNNIKTDSIAYNGFDYPYPNIGEFSVPLHADFHVYEIEWDKEMIAWKVDGVTFYLESITDSNKSEFHKDFFIIFNLAVGGNLGGTVDVNTFPLDNNNNPTPQNLYVDWVRVYQKEIPADLEFVVISSNTEVESDVVISDSTVGEWSTGTQIIPDATYEGKNCWELTSSTKSADDGNWGTVLAFQDGINGDFSNYSELKVSIATTGKYIAYKVSIVPQSGSNIDVVLPVNDEITSWQDISVNISGLTAIKQIAIFGEGGDIGVSKIYITDFKLVGGNETVSKTALIEAISTANTLLNTTVVGNADGQVSEADATTFANAITAAQAVNNKDDATQDEINAALSALTTATKSFQAAIIVEEEVFIIISSDLNIQSDVDITDSTVGEWSTGTDINPEGDYEDKNCWVLTTGTKPPAEGNWGAVLAFQNGINGDFSDYATLNVTLATSCDFNEYKVT</sequence>
<comment type="caution">
    <text evidence="3">The sequence shown here is derived from an EMBL/GenBank/DDBJ whole genome shotgun (WGS) entry which is preliminary data.</text>
</comment>
<evidence type="ECO:0000256" key="1">
    <source>
        <dbReference type="ARBA" id="ARBA00006865"/>
    </source>
</evidence>
<dbReference type="PROSITE" id="PS51762">
    <property type="entry name" value="GH16_2"/>
    <property type="match status" value="1"/>
</dbReference>
<evidence type="ECO:0000259" key="2">
    <source>
        <dbReference type="PROSITE" id="PS51762"/>
    </source>
</evidence>
<dbReference type="Proteomes" id="UP000189670">
    <property type="component" value="Unassembled WGS sequence"/>
</dbReference>
<dbReference type="Gene3D" id="1.20.1270.90">
    <property type="entry name" value="AF1782-like"/>
    <property type="match status" value="1"/>
</dbReference>
<dbReference type="InterPro" id="IPR000757">
    <property type="entry name" value="Beta-glucanase-like"/>
</dbReference>
<dbReference type="EMBL" id="ATBP01002231">
    <property type="protein sequence ID" value="ETR66104.1"/>
    <property type="molecule type" value="Genomic_DNA"/>
</dbReference>
<dbReference type="Gene3D" id="2.60.120.200">
    <property type="match status" value="1"/>
</dbReference>
<dbReference type="PANTHER" id="PTHR10963:SF55">
    <property type="entry name" value="GLYCOSIDE HYDROLASE FAMILY 16 PROTEIN"/>
    <property type="match status" value="1"/>
</dbReference>
<dbReference type="Gene3D" id="2.60.120.430">
    <property type="entry name" value="Galactose-binding lectin"/>
    <property type="match status" value="1"/>
</dbReference>
<proteinExistence type="inferred from homology"/>
<evidence type="ECO:0000313" key="4">
    <source>
        <dbReference type="Proteomes" id="UP000189670"/>
    </source>
</evidence>